<keyword evidence="6" id="KW-0472">Membrane</keyword>
<sequence length="202" mass="21579">MTLLALLARCARGGAARAQTLEQTALRGLATTTATPAAAAAPSKSSEPQLPQAPLQLSGTSASVATLTWQIAAKENMMDKVQDELQQLSYALTNLPELRMIATDPFVPSIVRKKVVQAVLQDSPKVKVSEVSKRLLESLAEENALTAVPTVSSIFDDLVLAHKKEVYVTIVTAQVSLCAGQQRSRCILSAMEKQLIHSATTQ</sequence>
<keyword evidence="3" id="KW-0813">Transport</keyword>
<comment type="subcellular location">
    <subcellularLocation>
        <location evidence="1">Membrane</location>
    </subcellularLocation>
</comment>
<evidence type="ECO:0000256" key="6">
    <source>
        <dbReference type="ARBA" id="ARBA00023136"/>
    </source>
</evidence>
<dbReference type="Pfam" id="PF00213">
    <property type="entry name" value="OSCP"/>
    <property type="match status" value="1"/>
</dbReference>
<evidence type="ECO:0000256" key="2">
    <source>
        <dbReference type="ARBA" id="ARBA00007046"/>
    </source>
</evidence>
<evidence type="ECO:0000256" key="4">
    <source>
        <dbReference type="ARBA" id="ARBA00022781"/>
    </source>
</evidence>
<proteinExistence type="inferred from homology"/>
<keyword evidence="11" id="KW-1185">Reference proteome</keyword>
<dbReference type="EMBL" id="MU069834">
    <property type="protein sequence ID" value="KAF5833027.1"/>
    <property type="molecule type" value="Genomic_DNA"/>
</dbReference>
<accession>A0ABQ7GEJ0</accession>
<reference evidence="10" key="1">
    <citation type="submission" date="2017-08" db="EMBL/GenBank/DDBJ databases">
        <authorList>
            <person name="Polle J.E."/>
            <person name="Barry K."/>
            <person name="Cushman J."/>
            <person name="Schmutz J."/>
            <person name="Tran D."/>
            <person name="Hathwaick L.T."/>
            <person name="Yim W.C."/>
            <person name="Jenkins J."/>
            <person name="Mckie-Krisberg Z.M."/>
            <person name="Prochnik S."/>
            <person name="Lindquist E."/>
            <person name="Dockter R.B."/>
            <person name="Adam C."/>
            <person name="Molina H."/>
            <person name="Bunkerborg J."/>
            <person name="Jin E."/>
            <person name="Buchheim M."/>
            <person name="Magnuson J."/>
        </authorList>
    </citation>
    <scope>NUCLEOTIDE SEQUENCE</scope>
    <source>
        <strain evidence="10">CCAP 19/18</strain>
    </source>
</reference>
<gene>
    <name evidence="10" type="ORF">DUNSADRAFT_10773</name>
</gene>
<evidence type="ECO:0000256" key="1">
    <source>
        <dbReference type="ARBA" id="ARBA00004370"/>
    </source>
</evidence>
<comment type="caution">
    <text evidence="10">The sequence shown here is derived from an EMBL/GenBank/DDBJ whole genome shotgun (WGS) entry which is preliminary data.</text>
</comment>
<feature type="region of interest" description="Disordered" evidence="8">
    <location>
        <begin position="36"/>
        <end position="57"/>
    </location>
</feature>
<dbReference type="PANTHER" id="PTHR11910">
    <property type="entry name" value="ATP SYNTHASE DELTA CHAIN"/>
    <property type="match status" value="1"/>
</dbReference>
<dbReference type="Gene3D" id="1.10.520.20">
    <property type="entry name" value="N-terminal domain of the delta subunit of the F1F0-ATP synthase"/>
    <property type="match status" value="1"/>
</dbReference>
<feature type="compositionally biased region" description="Polar residues" evidence="8">
    <location>
        <begin position="43"/>
        <end position="57"/>
    </location>
</feature>
<evidence type="ECO:0000256" key="5">
    <source>
        <dbReference type="ARBA" id="ARBA00023065"/>
    </source>
</evidence>
<keyword evidence="7" id="KW-0066">ATP synthesis</keyword>
<evidence type="ECO:0000313" key="10">
    <source>
        <dbReference type="EMBL" id="KAF5833027.1"/>
    </source>
</evidence>
<comment type="similarity">
    <text evidence="2">Belongs to the ATPase delta chain family.</text>
</comment>
<keyword evidence="4" id="KW-0375">Hydrogen ion transport</keyword>
<keyword evidence="9" id="KW-0732">Signal</keyword>
<dbReference type="InterPro" id="IPR026015">
    <property type="entry name" value="ATP_synth_OSCP/delta_N_sf"/>
</dbReference>
<feature type="signal peptide" evidence="9">
    <location>
        <begin position="1"/>
        <end position="18"/>
    </location>
</feature>
<evidence type="ECO:0000256" key="3">
    <source>
        <dbReference type="ARBA" id="ARBA00022448"/>
    </source>
</evidence>
<protein>
    <submittedName>
        <fullName evidence="10">Uncharacterized protein</fullName>
    </submittedName>
</protein>
<name>A0ABQ7GEJ0_DUNSA</name>
<evidence type="ECO:0000256" key="8">
    <source>
        <dbReference type="SAM" id="MobiDB-lite"/>
    </source>
</evidence>
<feature type="chain" id="PRO_5045832021" evidence="9">
    <location>
        <begin position="19"/>
        <end position="202"/>
    </location>
</feature>
<dbReference type="Proteomes" id="UP000815325">
    <property type="component" value="Unassembled WGS sequence"/>
</dbReference>
<evidence type="ECO:0000256" key="9">
    <source>
        <dbReference type="SAM" id="SignalP"/>
    </source>
</evidence>
<evidence type="ECO:0000256" key="7">
    <source>
        <dbReference type="ARBA" id="ARBA00023310"/>
    </source>
</evidence>
<organism evidence="10 11">
    <name type="scientific">Dunaliella salina</name>
    <name type="common">Green alga</name>
    <name type="synonym">Protococcus salinus</name>
    <dbReference type="NCBI Taxonomy" id="3046"/>
    <lineage>
        <taxon>Eukaryota</taxon>
        <taxon>Viridiplantae</taxon>
        <taxon>Chlorophyta</taxon>
        <taxon>core chlorophytes</taxon>
        <taxon>Chlorophyceae</taxon>
        <taxon>CS clade</taxon>
        <taxon>Chlamydomonadales</taxon>
        <taxon>Dunaliellaceae</taxon>
        <taxon>Dunaliella</taxon>
    </lineage>
</organism>
<evidence type="ECO:0000313" key="11">
    <source>
        <dbReference type="Proteomes" id="UP000815325"/>
    </source>
</evidence>
<dbReference type="InterPro" id="IPR000711">
    <property type="entry name" value="ATPase_OSCP/dsu"/>
</dbReference>
<keyword evidence="5" id="KW-0406">Ion transport</keyword>
<dbReference type="SUPFAM" id="SSF47928">
    <property type="entry name" value="N-terminal domain of the delta subunit of the F1F0-ATP synthase"/>
    <property type="match status" value="1"/>
</dbReference>